<dbReference type="AlphaFoldDB" id="D7CGC5"/>
<evidence type="ECO:0000313" key="3">
    <source>
        <dbReference type="EMBL" id="ADI09029.1"/>
    </source>
</evidence>
<gene>
    <name evidence="3" type="ordered locus">SBI_05909</name>
</gene>
<feature type="transmembrane region" description="Helical" evidence="2">
    <location>
        <begin position="63"/>
        <end position="85"/>
    </location>
</feature>
<evidence type="ECO:0000313" key="4">
    <source>
        <dbReference type="Proteomes" id="UP000000377"/>
    </source>
</evidence>
<organism evidence="3 4">
    <name type="scientific">Streptomyces bingchenggensis (strain BCW-1)</name>
    <dbReference type="NCBI Taxonomy" id="749414"/>
    <lineage>
        <taxon>Bacteria</taxon>
        <taxon>Bacillati</taxon>
        <taxon>Actinomycetota</taxon>
        <taxon>Actinomycetes</taxon>
        <taxon>Kitasatosporales</taxon>
        <taxon>Streptomycetaceae</taxon>
        <taxon>Streptomyces</taxon>
    </lineage>
</organism>
<dbReference type="STRING" id="749414.SBI_05909"/>
<name>D7CGC5_STRBB</name>
<accession>D7CGC5</accession>
<dbReference type="PANTHER" id="PTHR43229">
    <property type="entry name" value="NODULATION PROTEIN J"/>
    <property type="match status" value="1"/>
</dbReference>
<reference evidence="3 4" key="1">
    <citation type="journal article" date="2010" name="J. Bacteriol.">
        <title>Genome sequence of the milbemycin-producing bacterium Streptomyces bingchenggensis.</title>
        <authorList>
            <person name="Wang X.J."/>
            <person name="Yan Y.J."/>
            <person name="Zhang B."/>
            <person name="An J."/>
            <person name="Wang J.J."/>
            <person name="Tian J."/>
            <person name="Jiang L."/>
            <person name="Chen Y.H."/>
            <person name="Huang S.X."/>
            <person name="Yin M."/>
            <person name="Zhang J."/>
            <person name="Gao A.L."/>
            <person name="Liu C.X."/>
            <person name="Zhu Z.X."/>
            <person name="Xiang W.S."/>
        </authorList>
    </citation>
    <scope>NUCLEOTIDE SEQUENCE [LARGE SCALE GENOMIC DNA]</scope>
    <source>
        <strain evidence="3 4">BCW-1</strain>
    </source>
</reference>
<protein>
    <submittedName>
        <fullName evidence="3">ABC-2 type transport system permease protein</fullName>
    </submittedName>
</protein>
<evidence type="ECO:0000256" key="1">
    <source>
        <dbReference type="SAM" id="MobiDB-lite"/>
    </source>
</evidence>
<dbReference type="HOGENOM" id="CLU_1204220_0_0_11"/>
<dbReference type="KEGG" id="sbh:SBI_05909"/>
<keyword evidence="2" id="KW-0472">Membrane</keyword>
<keyword evidence="2" id="KW-1133">Transmembrane helix</keyword>
<keyword evidence="4" id="KW-1185">Reference proteome</keyword>
<keyword evidence="2" id="KW-0812">Transmembrane</keyword>
<evidence type="ECO:0000256" key="2">
    <source>
        <dbReference type="SAM" id="Phobius"/>
    </source>
</evidence>
<dbReference type="eggNOG" id="COG0842">
    <property type="taxonomic scope" value="Bacteria"/>
</dbReference>
<feature type="region of interest" description="Disordered" evidence="1">
    <location>
        <begin position="103"/>
        <end position="129"/>
    </location>
</feature>
<dbReference type="InterPro" id="IPR051784">
    <property type="entry name" value="Nod_factor_ABC_transporter"/>
</dbReference>
<dbReference type="Proteomes" id="UP000000377">
    <property type="component" value="Chromosome"/>
</dbReference>
<dbReference type="EMBL" id="CP002047">
    <property type="protein sequence ID" value="ADI09029.1"/>
    <property type="molecule type" value="Genomic_DNA"/>
</dbReference>
<sequence length="230" mass="24584">MRRRLGRAATDSWTMTRRGIAHWARQPAQLVVGLVFPVMVLLMFAYFLGGGMSVSGGGDYKEYLVPGMLTLAMAFGLESTMIAVTQDLDKGVIDRFRSMPIAPLGGAGRPQRPGHAPVGAGSADPHRDRVRDGLALARRRRGSGGRGRAAAPAALRHAVARHPPRRGGRAPGSGRRFLVRGWAAVPGPRTTPNCSPSAGCWRCSWSSSRWPWAVTRASAAETSPTRPNAA</sequence>
<proteinExistence type="predicted"/>
<dbReference type="PATRIC" id="fig|749414.3.peg.6093"/>
<feature type="transmembrane region" description="Helical" evidence="2">
    <location>
        <begin position="27"/>
        <end position="48"/>
    </location>
</feature>
<dbReference type="PANTHER" id="PTHR43229:SF2">
    <property type="entry name" value="NODULATION PROTEIN J"/>
    <property type="match status" value="1"/>
</dbReference>